<keyword evidence="1" id="KW-0406">Ion transport</keyword>
<name>A0ACC6QDZ5_9ACTN</name>
<evidence type="ECO:0000313" key="2">
    <source>
        <dbReference type="Proteomes" id="UP001375539"/>
    </source>
</evidence>
<sequence>MDVDEAETPLARWEQRAELPLFWASLVFLAAYSVRILAHEVDRIWRELAFATMLLMWLIFAADFVVRLRLSGQRLHRFLRTHWLDAVVLLLPLLRPLRLVKLYTTLQRRRDQAVLSLYVRVIVYAGLGAVLLGWAGALAVYHQERTAPGATIVTFGDAIWWVCETLTTVGYGDVTPVTTWGRIIAVGLMICGLALLGAVTGSFSSWLIQVFTREDEKRPPEDGRPPGAPSS</sequence>
<dbReference type="Proteomes" id="UP001375539">
    <property type="component" value="Unassembled WGS sequence"/>
</dbReference>
<keyword evidence="1" id="KW-0813">Transport</keyword>
<proteinExistence type="predicted"/>
<gene>
    <name evidence="1" type="ORF">WKI58_05775</name>
</gene>
<keyword evidence="1" id="KW-0407">Ion channel</keyword>
<dbReference type="EMBL" id="JBBKAI010000002">
    <property type="protein sequence ID" value="MEJ8656042.1"/>
    <property type="molecule type" value="Genomic_DNA"/>
</dbReference>
<organism evidence="1 2">
    <name type="scientific">Streptomyces pratisoli</name>
    <dbReference type="NCBI Taxonomy" id="3139917"/>
    <lineage>
        <taxon>Bacteria</taxon>
        <taxon>Bacillati</taxon>
        <taxon>Actinomycetota</taxon>
        <taxon>Actinomycetes</taxon>
        <taxon>Kitasatosporales</taxon>
        <taxon>Streptomycetaceae</taxon>
        <taxon>Streptomyces</taxon>
    </lineage>
</organism>
<accession>A0ACC6QDZ5</accession>
<reference evidence="1" key="1">
    <citation type="submission" date="2024-03" db="EMBL/GenBank/DDBJ databases">
        <title>Novel Streptomyces species of biotechnological and ecological value are a feature of Machair soil.</title>
        <authorList>
            <person name="Prole J.R."/>
            <person name="Goodfellow M."/>
            <person name="Allenby N."/>
            <person name="Ward A.C."/>
        </authorList>
    </citation>
    <scope>NUCLEOTIDE SEQUENCE</scope>
    <source>
        <strain evidence="1">MS1.AVA.4</strain>
    </source>
</reference>
<evidence type="ECO:0000313" key="1">
    <source>
        <dbReference type="EMBL" id="MEJ8656042.1"/>
    </source>
</evidence>
<comment type="caution">
    <text evidence="1">The sequence shown here is derived from an EMBL/GenBank/DDBJ whole genome shotgun (WGS) entry which is preliminary data.</text>
</comment>
<protein>
    <submittedName>
        <fullName evidence="1">Potassium channel family protein</fullName>
    </submittedName>
</protein>
<keyword evidence="2" id="KW-1185">Reference proteome</keyword>